<evidence type="ECO:0000256" key="6">
    <source>
        <dbReference type="ARBA" id="ARBA00023242"/>
    </source>
</evidence>
<gene>
    <name evidence="8" type="primary">LYS14</name>
    <name evidence="8" type="ORF">Sste5346_002972</name>
</gene>
<dbReference type="Pfam" id="PF11951">
    <property type="entry name" value="Fungal_trans_2"/>
    <property type="match status" value="1"/>
</dbReference>
<keyword evidence="2" id="KW-0862">Zinc</keyword>
<evidence type="ECO:0000313" key="8">
    <source>
        <dbReference type="EMBL" id="KAL1899570.1"/>
    </source>
</evidence>
<evidence type="ECO:0000256" key="4">
    <source>
        <dbReference type="ARBA" id="ARBA00023125"/>
    </source>
</evidence>
<dbReference type="EMBL" id="JAWCUI010000012">
    <property type="protein sequence ID" value="KAL1899570.1"/>
    <property type="molecule type" value="Genomic_DNA"/>
</dbReference>
<feature type="compositionally biased region" description="Basic and acidic residues" evidence="7">
    <location>
        <begin position="12"/>
        <end position="32"/>
    </location>
</feature>
<evidence type="ECO:0000256" key="7">
    <source>
        <dbReference type="SAM" id="MobiDB-lite"/>
    </source>
</evidence>
<evidence type="ECO:0000256" key="2">
    <source>
        <dbReference type="ARBA" id="ARBA00022833"/>
    </source>
</evidence>
<evidence type="ECO:0000256" key="1">
    <source>
        <dbReference type="ARBA" id="ARBA00004123"/>
    </source>
</evidence>
<dbReference type="Proteomes" id="UP001583186">
    <property type="component" value="Unassembled WGS sequence"/>
</dbReference>
<organism evidence="8 9">
    <name type="scientific">Sporothrix stenoceras</name>
    <dbReference type="NCBI Taxonomy" id="5173"/>
    <lineage>
        <taxon>Eukaryota</taxon>
        <taxon>Fungi</taxon>
        <taxon>Dikarya</taxon>
        <taxon>Ascomycota</taxon>
        <taxon>Pezizomycotina</taxon>
        <taxon>Sordariomycetes</taxon>
        <taxon>Sordariomycetidae</taxon>
        <taxon>Ophiostomatales</taxon>
        <taxon>Ophiostomataceae</taxon>
        <taxon>Sporothrix</taxon>
    </lineage>
</organism>
<evidence type="ECO:0000313" key="9">
    <source>
        <dbReference type="Proteomes" id="UP001583186"/>
    </source>
</evidence>
<comment type="caution">
    <text evidence="8">The sequence shown here is derived from an EMBL/GenBank/DDBJ whole genome shotgun (WGS) entry which is preliminary data.</text>
</comment>
<comment type="subcellular location">
    <subcellularLocation>
        <location evidence="1">Nucleus</location>
    </subcellularLocation>
</comment>
<dbReference type="PANTHER" id="PTHR37534:SF49">
    <property type="entry name" value="LYSINE BIOSYNTHESIS REGULATORY PROTEIN LYS14"/>
    <property type="match status" value="1"/>
</dbReference>
<keyword evidence="5" id="KW-0804">Transcription</keyword>
<keyword evidence="9" id="KW-1185">Reference proteome</keyword>
<sequence>MSPPEDNIPEQHTSKSADDANHNAEGDPDIRDSAYTTVTAQNDIIEDEEDVVAVPGGGAESAIASNDDIAHVTSDTAADAAIYAADATSYVADIGTEWLLLETEGPAPGNLLSPSSEPNLLPTFPQFSEQDVVTSLGSSNIQMGEKPCPAGVTMAQIGRLLFVAQRIRYAAFVFLHAMIEFAENTLVDVAPHEWRSLVDSLPYTKTRAVDGCLDMLETLAVGAHCEFAALTLPLFIAGCETNDPRQRYFVLDRLFLLEKSVSIGNIARARDALMMIWQNPQESSTATVSKSMTDRQFWWKVLQEMGWELILS</sequence>
<keyword evidence="3" id="KW-0805">Transcription regulation</keyword>
<accession>A0ABR3ZGN5</accession>
<protein>
    <submittedName>
        <fullName evidence="8">Lysine requiring protein</fullName>
    </submittedName>
</protein>
<name>A0ABR3ZGN5_9PEZI</name>
<dbReference type="PANTHER" id="PTHR37534">
    <property type="entry name" value="TRANSCRIPTIONAL ACTIVATOR PROTEIN UGA3"/>
    <property type="match status" value="1"/>
</dbReference>
<evidence type="ECO:0000256" key="3">
    <source>
        <dbReference type="ARBA" id="ARBA00023015"/>
    </source>
</evidence>
<keyword evidence="6" id="KW-0539">Nucleus</keyword>
<reference evidence="8 9" key="1">
    <citation type="journal article" date="2024" name="IMA Fungus">
        <title>IMA Genome - F19 : A genome assembly and annotation guide to empower mycologists, including annotated draft genome sequences of Ceratocystis pirilliformis, Diaporthe australafricana, Fusarium ophioides, Paecilomyces lecythidis, and Sporothrix stenoceras.</title>
        <authorList>
            <person name="Aylward J."/>
            <person name="Wilson A.M."/>
            <person name="Visagie C.M."/>
            <person name="Spraker J."/>
            <person name="Barnes I."/>
            <person name="Buitendag C."/>
            <person name="Ceriani C."/>
            <person name="Del Mar Angel L."/>
            <person name="du Plessis D."/>
            <person name="Fuchs T."/>
            <person name="Gasser K."/>
            <person name="Kramer D."/>
            <person name="Li W."/>
            <person name="Munsamy K."/>
            <person name="Piso A."/>
            <person name="Price J.L."/>
            <person name="Sonnekus B."/>
            <person name="Thomas C."/>
            <person name="van der Nest A."/>
            <person name="van Dijk A."/>
            <person name="van Heerden A."/>
            <person name="van Vuuren N."/>
            <person name="Yilmaz N."/>
            <person name="Duong T.A."/>
            <person name="van der Merwe N.A."/>
            <person name="Wingfield M.J."/>
            <person name="Wingfield B.D."/>
        </authorList>
    </citation>
    <scope>NUCLEOTIDE SEQUENCE [LARGE SCALE GENOMIC DNA]</scope>
    <source>
        <strain evidence="8 9">CMW 5346</strain>
    </source>
</reference>
<proteinExistence type="predicted"/>
<dbReference type="InterPro" id="IPR021858">
    <property type="entry name" value="Fun_TF"/>
</dbReference>
<keyword evidence="4" id="KW-0238">DNA-binding</keyword>
<feature type="region of interest" description="Disordered" evidence="7">
    <location>
        <begin position="1"/>
        <end position="34"/>
    </location>
</feature>
<evidence type="ECO:0000256" key="5">
    <source>
        <dbReference type="ARBA" id="ARBA00023163"/>
    </source>
</evidence>